<dbReference type="InParanoid" id="A0A139WHS9"/>
<dbReference type="Proteomes" id="UP000007266">
    <property type="component" value="Linkage group 5"/>
</dbReference>
<evidence type="ECO:0000313" key="2">
    <source>
        <dbReference type="Proteomes" id="UP000007266"/>
    </source>
</evidence>
<reference evidence="1 2" key="1">
    <citation type="journal article" date="2008" name="Nature">
        <title>The genome of the model beetle and pest Tribolium castaneum.</title>
        <authorList>
            <consortium name="Tribolium Genome Sequencing Consortium"/>
            <person name="Richards S."/>
            <person name="Gibbs R.A."/>
            <person name="Weinstock G.M."/>
            <person name="Brown S.J."/>
            <person name="Denell R."/>
            <person name="Beeman R.W."/>
            <person name="Gibbs R."/>
            <person name="Beeman R.W."/>
            <person name="Brown S.J."/>
            <person name="Bucher G."/>
            <person name="Friedrich M."/>
            <person name="Grimmelikhuijzen C.J."/>
            <person name="Klingler M."/>
            <person name="Lorenzen M."/>
            <person name="Richards S."/>
            <person name="Roth S."/>
            <person name="Schroder R."/>
            <person name="Tautz D."/>
            <person name="Zdobnov E.M."/>
            <person name="Muzny D."/>
            <person name="Gibbs R.A."/>
            <person name="Weinstock G.M."/>
            <person name="Attaway T."/>
            <person name="Bell S."/>
            <person name="Buhay C.J."/>
            <person name="Chandrabose M.N."/>
            <person name="Chavez D."/>
            <person name="Clerk-Blankenburg K.P."/>
            <person name="Cree A."/>
            <person name="Dao M."/>
            <person name="Davis C."/>
            <person name="Chacko J."/>
            <person name="Dinh H."/>
            <person name="Dugan-Rocha S."/>
            <person name="Fowler G."/>
            <person name="Garner T.T."/>
            <person name="Garnes J."/>
            <person name="Gnirke A."/>
            <person name="Hawes A."/>
            <person name="Hernandez J."/>
            <person name="Hines S."/>
            <person name="Holder M."/>
            <person name="Hume J."/>
            <person name="Jhangiani S.N."/>
            <person name="Joshi V."/>
            <person name="Khan Z.M."/>
            <person name="Jackson L."/>
            <person name="Kovar C."/>
            <person name="Kowis A."/>
            <person name="Lee S."/>
            <person name="Lewis L.R."/>
            <person name="Margolis J."/>
            <person name="Morgan M."/>
            <person name="Nazareth L.V."/>
            <person name="Nguyen N."/>
            <person name="Okwuonu G."/>
            <person name="Parker D."/>
            <person name="Richards S."/>
            <person name="Ruiz S.J."/>
            <person name="Santibanez J."/>
            <person name="Savard J."/>
            <person name="Scherer S.E."/>
            <person name="Schneider B."/>
            <person name="Sodergren E."/>
            <person name="Tautz D."/>
            <person name="Vattahil S."/>
            <person name="Villasana D."/>
            <person name="White C.S."/>
            <person name="Wright R."/>
            <person name="Park Y."/>
            <person name="Beeman R.W."/>
            <person name="Lord J."/>
            <person name="Oppert B."/>
            <person name="Lorenzen M."/>
            <person name="Brown S."/>
            <person name="Wang L."/>
            <person name="Savard J."/>
            <person name="Tautz D."/>
            <person name="Richards S."/>
            <person name="Weinstock G."/>
            <person name="Gibbs R.A."/>
            <person name="Liu Y."/>
            <person name="Worley K."/>
            <person name="Weinstock G."/>
            <person name="Elsik C.G."/>
            <person name="Reese J.T."/>
            <person name="Elhaik E."/>
            <person name="Landan G."/>
            <person name="Graur D."/>
            <person name="Arensburger P."/>
            <person name="Atkinson P."/>
            <person name="Beeman R.W."/>
            <person name="Beidler J."/>
            <person name="Brown S.J."/>
            <person name="Demuth J.P."/>
            <person name="Drury D.W."/>
            <person name="Du Y.Z."/>
            <person name="Fujiwara H."/>
            <person name="Lorenzen M."/>
            <person name="Maselli V."/>
            <person name="Osanai M."/>
            <person name="Park Y."/>
            <person name="Robertson H.M."/>
            <person name="Tu Z."/>
            <person name="Wang J.J."/>
            <person name="Wang S."/>
            <person name="Richards S."/>
            <person name="Song H."/>
            <person name="Zhang L."/>
            <person name="Sodergren E."/>
            <person name="Werner D."/>
            <person name="Stanke M."/>
            <person name="Morgenstern B."/>
            <person name="Solovyev V."/>
            <person name="Kosarev P."/>
            <person name="Brown G."/>
            <person name="Chen H.C."/>
            <person name="Ermolaeva O."/>
            <person name="Hlavina W."/>
            <person name="Kapustin Y."/>
            <person name="Kiryutin B."/>
            <person name="Kitts P."/>
            <person name="Maglott D."/>
            <person name="Pruitt K."/>
            <person name="Sapojnikov V."/>
            <person name="Souvorov A."/>
            <person name="Mackey A.J."/>
            <person name="Waterhouse R.M."/>
            <person name="Wyder S."/>
            <person name="Zdobnov E.M."/>
            <person name="Zdobnov E.M."/>
            <person name="Wyder S."/>
            <person name="Kriventseva E.V."/>
            <person name="Kadowaki T."/>
            <person name="Bork P."/>
            <person name="Aranda M."/>
            <person name="Bao R."/>
            <person name="Beermann A."/>
            <person name="Berns N."/>
            <person name="Bolognesi R."/>
            <person name="Bonneton F."/>
            <person name="Bopp D."/>
            <person name="Brown S.J."/>
            <person name="Bucher G."/>
            <person name="Butts T."/>
            <person name="Chaumot A."/>
            <person name="Denell R.E."/>
            <person name="Ferrier D.E."/>
            <person name="Friedrich M."/>
            <person name="Gordon C.M."/>
            <person name="Jindra M."/>
            <person name="Klingler M."/>
            <person name="Lan Q."/>
            <person name="Lattorff H.M."/>
            <person name="Laudet V."/>
            <person name="von Levetsow C."/>
            <person name="Liu Z."/>
            <person name="Lutz R."/>
            <person name="Lynch J.A."/>
            <person name="da Fonseca R.N."/>
            <person name="Posnien N."/>
            <person name="Reuter R."/>
            <person name="Roth S."/>
            <person name="Savard J."/>
            <person name="Schinko J.B."/>
            <person name="Schmitt C."/>
            <person name="Schoppmeier M."/>
            <person name="Schroder R."/>
            <person name="Shippy T.D."/>
            <person name="Simonnet F."/>
            <person name="Marques-Souza H."/>
            <person name="Tautz D."/>
            <person name="Tomoyasu Y."/>
            <person name="Trauner J."/>
            <person name="Van der Zee M."/>
            <person name="Vervoort M."/>
            <person name="Wittkopp N."/>
            <person name="Wimmer E.A."/>
            <person name="Yang X."/>
            <person name="Jones A.K."/>
            <person name="Sattelle D.B."/>
            <person name="Ebert P.R."/>
            <person name="Nelson D."/>
            <person name="Scott J.G."/>
            <person name="Beeman R.W."/>
            <person name="Muthukrishnan S."/>
            <person name="Kramer K.J."/>
            <person name="Arakane Y."/>
            <person name="Beeman R.W."/>
            <person name="Zhu Q."/>
            <person name="Hogenkamp D."/>
            <person name="Dixit R."/>
            <person name="Oppert B."/>
            <person name="Jiang H."/>
            <person name="Zou Z."/>
            <person name="Marshall J."/>
            <person name="Elpidina E."/>
            <person name="Vinokurov K."/>
            <person name="Oppert C."/>
            <person name="Zou Z."/>
            <person name="Evans J."/>
            <person name="Lu Z."/>
            <person name="Zhao P."/>
            <person name="Sumathipala N."/>
            <person name="Altincicek B."/>
            <person name="Vilcinskas A."/>
            <person name="Williams M."/>
            <person name="Hultmark D."/>
            <person name="Hetru C."/>
            <person name="Jiang H."/>
            <person name="Grimmelikhuijzen C.J."/>
            <person name="Hauser F."/>
            <person name="Cazzamali G."/>
            <person name="Williamson M."/>
            <person name="Park Y."/>
            <person name="Li B."/>
            <person name="Tanaka Y."/>
            <person name="Predel R."/>
            <person name="Neupert S."/>
            <person name="Schachtner J."/>
            <person name="Verleyen P."/>
            <person name="Raible F."/>
            <person name="Bork P."/>
            <person name="Friedrich M."/>
            <person name="Walden K.K."/>
            <person name="Robertson H.M."/>
            <person name="Angeli S."/>
            <person name="Foret S."/>
            <person name="Bucher G."/>
            <person name="Schuetz S."/>
            <person name="Maleszka R."/>
            <person name="Wimmer E.A."/>
            <person name="Beeman R.W."/>
            <person name="Lorenzen M."/>
            <person name="Tomoyasu Y."/>
            <person name="Miller S.C."/>
            <person name="Grossmann D."/>
            <person name="Bucher G."/>
        </authorList>
    </citation>
    <scope>NUCLEOTIDE SEQUENCE [LARGE SCALE GENOMIC DNA]</scope>
    <source>
        <strain evidence="1 2">Georgia GA2</strain>
    </source>
</reference>
<name>A0A139WHS9_TRICA</name>
<accession>A0A139WHS9</accession>
<evidence type="ECO:0000313" key="1">
    <source>
        <dbReference type="EMBL" id="KYB27317.1"/>
    </source>
</evidence>
<gene>
    <name evidence="1" type="primary">AUGUSTUS-3.0.2_33191</name>
    <name evidence="1" type="ORF">TcasGA2_TC033191</name>
</gene>
<dbReference type="AlphaFoldDB" id="A0A139WHS9"/>
<dbReference type="EMBL" id="KQ971343">
    <property type="protein sequence ID" value="KYB27317.1"/>
    <property type="molecule type" value="Genomic_DNA"/>
</dbReference>
<keyword evidence="2" id="KW-1185">Reference proteome</keyword>
<sequence>MAAIWAGTHFEGCQVDFVQRAVHRWGHLMRHFDVDGDFYRNATLARRLQVCEGRRLMHIEVCGRE</sequence>
<reference evidence="1 2" key="2">
    <citation type="journal article" date="2010" name="Nucleic Acids Res.">
        <title>BeetleBase in 2010: revisions to provide comprehensive genomic information for Tribolium castaneum.</title>
        <authorList>
            <person name="Kim H.S."/>
            <person name="Murphy T."/>
            <person name="Xia J."/>
            <person name="Caragea D."/>
            <person name="Park Y."/>
            <person name="Beeman R.W."/>
            <person name="Lorenzen M.D."/>
            <person name="Butcher S."/>
            <person name="Manak J.R."/>
            <person name="Brown S.J."/>
        </authorList>
    </citation>
    <scope>GENOME REANNOTATION</scope>
    <source>
        <strain evidence="1 2">Georgia GA2</strain>
    </source>
</reference>
<protein>
    <submittedName>
        <fullName evidence="1">Uncharacterized protein</fullName>
    </submittedName>
</protein>
<organism evidence="1 2">
    <name type="scientific">Tribolium castaneum</name>
    <name type="common">Red flour beetle</name>
    <dbReference type="NCBI Taxonomy" id="7070"/>
    <lineage>
        <taxon>Eukaryota</taxon>
        <taxon>Metazoa</taxon>
        <taxon>Ecdysozoa</taxon>
        <taxon>Arthropoda</taxon>
        <taxon>Hexapoda</taxon>
        <taxon>Insecta</taxon>
        <taxon>Pterygota</taxon>
        <taxon>Neoptera</taxon>
        <taxon>Endopterygota</taxon>
        <taxon>Coleoptera</taxon>
        <taxon>Polyphaga</taxon>
        <taxon>Cucujiformia</taxon>
        <taxon>Tenebrionidae</taxon>
        <taxon>Tenebrionidae incertae sedis</taxon>
        <taxon>Tribolium</taxon>
    </lineage>
</organism>
<proteinExistence type="predicted"/>